<dbReference type="SMART" id="SM00327">
    <property type="entry name" value="VWA"/>
    <property type="match status" value="1"/>
</dbReference>
<sequence>MSRIAKVAGAVTSLVASLVATVSAAQAGCECLTELPLALRQSDLYDEAEGCLYYENAGVRYCYNISYGLNECAAHDEGLDPFCSSFFPPDFCEQSFCFVDSSCSIEPYASSYFPGYGLYYSYKTCGSINSFVAWTGDDVPRSMTDLIALVEAYALSAKQALEENLQQVRDLVDSGNTEECSLDKACNGCTGCEDNDCWEQTINTRRTNVVLNSELERQASSAELEELSCMASYISSTYRRTASKEYNDDGRVAYQYYGSQSTGAMVQWPASGFCSDSFDARQRPWYASAASGPKDVVLVIDVSGSMSGERIKLAKEAAKAVLGTLTWVDHANIVLFNNEIEAKYSSELVTTTEAEIASMRRWVNDNVRASGGTEFEAPLRFAGELLAGSTACSKAILYMTDGEDSTGFDSSTLNSVPSDAVIFSYALGEGAHHAPLQEMACSTGGIFYPVDSENVLADVMASYYEYYVQLADPCAVNWIRYSDAITGAELLGGCSAIFDTLSSETVLQGVNCVDLNIIVEPLQLKTCSNNAYDNFVEMVRSQAATCRAQSSVSGCALKKLRAKVGSSSVCASDSILGTCDGNTNIAFNATSCPAPNSNRFSDIILQDCNAEYESCTAQYYDPPSAAVSLKFSLLCFALVSALLL</sequence>
<dbReference type="InterPro" id="IPR002035">
    <property type="entry name" value="VWF_A"/>
</dbReference>
<accession>A0A2R5GWZ2</accession>
<evidence type="ECO:0000313" key="4">
    <source>
        <dbReference type="Proteomes" id="UP000241890"/>
    </source>
</evidence>
<gene>
    <name evidence="3" type="ORF">FCC1311_113182</name>
</gene>
<dbReference type="SUPFAM" id="SSF53300">
    <property type="entry name" value="vWA-like"/>
    <property type="match status" value="1"/>
</dbReference>
<evidence type="ECO:0000259" key="2">
    <source>
        <dbReference type="PROSITE" id="PS50234"/>
    </source>
</evidence>
<dbReference type="Proteomes" id="UP000241890">
    <property type="component" value="Unassembled WGS sequence"/>
</dbReference>
<dbReference type="PROSITE" id="PS50234">
    <property type="entry name" value="VWFA"/>
    <property type="match status" value="1"/>
</dbReference>
<dbReference type="OrthoDB" id="202775at2759"/>
<dbReference type="Pfam" id="PF00092">
    <property type="entry name" value="VWA"/>
    <property type="match status" value="1"/>
</dbReference>
<proteinExistence type="predicted"/>
<dbReference type="InterPro" id="IPR036465">
    <property type="entry name" value="vWFA_dom_sf"/>
</dbReference>
<feature type="chain" id="PRO_5015311879" evidence="1">
    <location>
        <begin position="25"/>
        <end position="644"/>
    </location>
</feature>
<keyword evidence="1" id="KW-0732">Signal</keyword>
<dbReference type="GO" id="GO:0005245">
    <property type="term" value="F:voltage-gated calcium channel activity"/>
    <property type="evidence" value="ECO:0007669"/>
    <property type="project" value="TreeGrafter"/>
</dbReference>
<evidence type="ECO:0000313" key="3">
    <source>
        <dbReference type="EMBL" id="GBG35095.1"/>
    </source>
</evidence>
<keyword evidence="4" id="KW-1185">Reference proteome</keyword>
<dbReference type="Gene3D" id="3.40.50.410">
    <property type="entry name" value="von Willebrand factor, type A domain"/>
    <property type="match status" value="1"/>
</dbReference>
<dbReference type="PANTHER" id="PTHR10166">
    <property type="entry name" value="VOLTAGE-DEPENDENT CALCIUM CHANNEL SUBUNIT ALPHA-2/DELTA-RELATED"/>
    <property type="match status" value="1"/>
</dbReference>
<dbReference type="InParanoid" id="A0A2R5GWZ2"/>
<feature type="signal peptide" evidence="1">
    <location>
        <begin position="1"/>
        <end position="24"/>
    </location>
</feature>
<dbReference type="AlphaFoldDB" id="A0A2R5GWZ2"/>
<dbReference type="PANTHER" id="PTHR10166:SF37">
    <property type="entry name" value="STOLID, ISOFORM H"/>
    <property type="match status" value="1"/>
</dbReference>
<feature type="domain" description="VWFA" evidence="2">
    <location>
        <begin position="295"/>
        <end position="463"/>
    </location>
</feature>
<organism evidence="3 4">
    <name type="scientific">Hondaea fermentalgiana</name>
    <dbReference type="NCBI Taxonomy" id="2315210"/>
    <lineage>
        <taxon>Eukaryota</taxon>
        <taxon>Sar</taxon>
        <taxon>Stramenopiles</taxon>
        <taxon>Bigyra</taxon>
        <taxon>Labyrinthulomycetes</taxon>
        <taxon>Thraustochytrida</taxon>
        <taxon>Thraustochytriidae</taxon>
        <taxon>Hondaea</taxon>
    </lineage>
</organism>
<dbReference type="InterPro" id="IPR051173">
    <property type="entry name" value="Ca_channel_alpha-2/delta"/>
</dbReference>
<dbReference type="EMBL" id="BEYU01000293">
    <property type="protein sequence ID" value="GBG35095.1"/>
    <property type="molecule type" value="Genomic_DNA"/>
</dbReference>
<protein>
    <submittedName>
        <fullName evidence="3">Inter-alpha-trypsin inhibitor heavy chain H2</fullName>
    </submittedName>
</protein>
<reference evidence="3 4" key="1">
    <citation type="submission" date="2017-12" db="EMBL/GenBank/DDBJ databases">
        <title>Sequencing, de novo assembly and annotation of complete genome of a new Thraustochytrid species, strain FCC1311.</title>
        <authorList>
            <person name="Sedici K."/>
            <person name="Godart F."/>
            <person name="Aiese Cigliano R."/>
            <person name="Sanseverino W."/>
            <person name="Barakat M."/>
            <person name="Ortet P."/>
            <person name="Marechal E."/>
            <person name="Cagnac O."/>
            <person name="Amato A."/>
        </authorList>
    </citation>
    <scope>NUCLEOTIDE SEQUENCE [LARGE SCALE GENOMIC DNA]</scope>
</reference>
<name>A0A2R5GWZ2_9STRA</name>
<dbReference type="GO" id="GO:0005891">
    <property type="term" value="C:voltage-gated calcium channel complex"/>
    <property type="evidence" value="ECO:0007669"/>
    <property type="project" value="TreeGrafter"/>
</dbReference>
<comment type="caution">
    <text evidence="3">The sequence shown here is derived from an EMBL/GenBank/DDBJ whole genome shotgun (WGS) entry which is preliminary data.</text>
</comment>
<evidence type="ECO:0000256" key="1">
    <source>
        <dbReference type="SAM" id="SignalP"/>
    </source>
</evidence>